<dbReference type="SUPFAM" id="SSF53822">
    <property type="entry name" value="Periplasmic binding protein-like I"/>
    <property type="match status" value="1"/>
</dbReference>
<evidence type="ECO:0000256" key="9">
    <source>
        <dbReference type="ARBA" id="ARBA00023180"/>
    </source>
</evidence>
<dbReference type="PRINTS" id="PR01535">
    <property type="entry name" value="VOMERONASL2R"/>
</dbReference>
<feature type="transmembrane region" description="Helical" evidence="11">
    <location>
        <begin position="641"/>
        <end position="667"/>
    </location>
</feature>
<evidence type="ECO:0000256" key="4">
    <source>
        <dbReference type="ARBA" id="ARBA00022729"/>
    </source>
</evidence>
<dbReference type="PANTHER" id="PTHR24061">
    <property type="entry name" value="CALCIUM-SENSING RECEPTOR-RELATED"/>
    <property type="match status" value="1"/>
</dbReference>
<evidence type="ECO:0000256" key="11">
    <source>
        <dbReference type="SAM" id="Phobius"/>
    </source>
</evidence>
<keyword evidence="4" id="KW-0732">Signal</keyword>
<gene>
    <name evidence="14" type="primary">LOC107120745</name>
</gene>
<feature type="domain" description="G-protein coupled receptors family 3 profile" evidence="12">
    <location>
        <begin position="535"/>
        <end position="799"/>
    </location>
</feature>
<dbReference type="PROSITE" id="PS00981">
    <property type="entry name" value="G_PROTEIN_RECEP_F3_3"/>
    <property type="match status" value="1"/>
</dbReference>
<dbReference type="Gene3D" id="2.10.50.30">
    <property type="entry name" value="GPCR, family 3, nine cysteines domain"/>
    <property type="match status" value="1"/>
</dbReference>
<dbReference type="CDD" id="cd15283">
    <property type="entry name" value="7tmC_V2R_pheromone"/>
    <property type="match status" value="1"/>
</dbReference>
<keyword evidence="2" id="KW-1003">Cell membrane</keyword>
<dbReference type="InterPro" id="IPR038550">
    <property type="entry name" value="GPCR_3_9-Cys_sf"/>
</dbReference>
<keyword evidence="8" id="KW-0675">Receptor</keyword>
<dbReference type="InterPro" id="IPR001828">
    <property type="entry name" value="ANF_lig-bd_rcpt"/>
</dbReference>
<evidence type="ECO:0000256" key="10">
    <source>
        <dbReference type="ARBA" id="ARBA00023224"/>
    </source>
</evidence>
<dbReference type="InterPro" id="IPR017979">
    <property type="entry name" value="GPCR_3_CS"/>
</dbReference>
<evidence type="ECO:0000256" key="2">
    <source>
        <dbReference type="ARBA" id="ARBA00022475"/>
    </source>
</evidence>
<evidence type="ECO:0000256" key="5">
    <source>
        <dbReference type="ARBA" id="ARBA00022989"/>
    </source>
</evidence>
<protein>
    <submittedName>
        <fullName evidence="14">Vomeronasal type-2 receptor 26-like</fullName>
    </submittedName>
</protein>
<dbReference type="PANTHER" id="PTHR24061:SF599">
    <property type="entry name" value="G-PROTEIN COUPLED RECEPTORS FAMILY 3 PROFILE DOMAIN-CONTAINING PROTEIN"/>
    <property type="match status" value="1"/>
</dbReference>
<sequence>MTQNYQHILALVFAIKEVSENPHILPNVTLGFHIYDSYSKAKWTYQAMLQLTSTKNRFTPNYKCDIQDNLIAITGGLRSETSYHIANIVSLYKIPQLLYGFTPEQNDKMQVLFSYRMFPNEALQYRGILQLLLHFKWTWIGFIADNSENGERFLQRMLPDFSQNGLCFAFTGAYPNLGFDDNIGVTWEWMVEMYNKVMNSRANAIIFYGEADSMINFRWLLHVPDVEDEIAKPKGKVWILTAQMDFMSLPYQYTWDIQVIHGAISFAIHSSELPGFQQFLHSRNPSSIKEDSFIRAFWAKAFDCVFSNSVSDEAEEKMCTGEERLEHLPRHIFETSMTGHSYNIYNAVQVVAHALHAMYSSGLRSTTMIPEKKKLQKEQPWQLHHFLRGVSFNNSVGDKVSFDHNGDLEAGFDVINWVTFPNQSFVRVKVGKMDPQAPPYHELTVNEDAIVWHSRFNQAQPLSVCSDKCHLGYSKQMKEGEPFCCYNCIQCPKGKISEQEDMADCYKCSDDRYPNKDQNVCIPKTVTFLSYDEPLGMSLAIVALSFGVITALVLGTFVRHHDTPIVRANNRSLTYTLLISLLHCFLSALLFIGYPDKITCLFRQTIFGIIFSVALSSVLAKTITVVLAFMATKPGSRMRKWVGKSLSISIVLPCCFIQVGICVIWIVNFPPFPDTDMHSMTEEVVLECNEASPIMFYCVLSYMGFLAIASFTVAFFARKLPDSFNEAKFITFSMLVFCSVWLSFVPSYLNTKGKYMVAVEIFSILTSSAGVLGCICVPKCFIIMLRPKMNNRELLKRRNC</sequence>
<organism evidence="13 14">
    <name type="scientific">Gekko japonicus</name>
    <name type="common">Schlegel's Japanese gecko</name>
    <dbReference type="NCBI Taxonomy" id="146911"/>
    <lineage>
        <taxon>Eukaryota</taxon>
        <taxon>Metazoa</taxon>
        <taxon>Chordata</taxon>
        <taxon>Craniata</taxon>
        <taxon>Vertebrata</taxon>
        <taxon>Euteleostomi</taxon>
        <taxon>Lepidosauria</taxon>
        <taxon>Squamata</taxon>
        <taxon>Bifurcata</taxon>
        <taxon>Gekkota</taxon>
        <taxon>Gekkonidae</taxon>
        <taxon>Gekkoninae</taxon>
        <taxon>Gekko</taxon>
    </lineage>
</organism>
<keyword evidence="3 11" id="KW-0812">Transmembrane</keyword>
<dbReference type="InterPro" id="IPR000068">
    <property type="entry name" value="GPCR_3_Ca_sens_rcpt-rel"/>
</dbReference>
<dbReference type="Proteomes" id="UP000694871">
    <property type="component" value="Unplaced"/>
</dbReference>
<keyword evidence="6" id="KW-0297">G-protein coupled receptor</keyword>
<evidence type="ECO:0000259" key="12">
    <source>
        <dbReference type="PROSITE" id="PS50259"/>
    </source>
</evidence>
<feature type="transmembrane region" description="Helical" evidence="11">
    <location>
        <begin position="761"/>
        <end position="785"/>
    </location>
</feature>
<proteinExistence type="predicted"/>
<keyword evidence="7 11" id="KW-0472">Membrane</keyword>
<evidence type="ECO:0000313" key="13">
    <source>
        <dbReference type="Proteomes" id="UP000694871"/>
    </source>
</evidence>
<dbReference type="RefSeq" id="XP_015279002.1">
    <property type="nucleotide sequence ID" value="XM_015423516.1"/>
</dbReference>
<comment type="subcellular location">
    <subcellularLocation>
        <location evidence="1">Cell membrane</location>
        <topology evidence="1">Multi-pass membrane protein</topology>
    </subcellularLocation>
</comment>
<evidence type="ECO:0000256" key="7">
    <source>
        <dbReference type="ARBA" id="ARBA00023136"/>
    </source>
</evidence>
<evidence type="ECO:0000256" key="8">
    <source>
        <dbReference type="ARBA" id="ARBA00023170"/>
    </source>
</evidence>
<feature type="transmembrane region" description="Helical" evidence="11">
    <location>
        <begin position="535"/>
        <end position="554"/>
    </location>
</feature>
<feature type="transmembrane region" description="Helical" evidence="11">
    <location>
        <begin position="606"/>
        <end position="629"/>
    </location>
</feature>
<evidence type="ECO:0000256" key="3">
    <source>
        <dbReference type="ARBA" id="ARBA00022692"/>
    </source>
</evidence>
<accession>A0ABM1KZ65</accession>
<keyword evidence="5 11" id="KW-1133">Transmembrane helix</keyword>
<dbReference type="InterPro" id="IPR000337">
    <property type="entry name" value="GPCR_3"/>
</dbReference>
<dbReference type="PROSITE" id="PS50259">
    <property type="entry name" value="G_PROTEIN_RECEP_F3_4"/>
    <property type="match status" value="1"/>
</dbReference>
<keyword evidence="10" id="KW-0807">Transducer</keyword>
<feature type="transmembrane region" description="Helical" evidence="11">
    <location>
        <begin position="575"/>
        <end position="594"/>
    </location>
</feature>
<evidence type="ECO:0000256" key="6">
    <source>
        <dbReference type="ARBA" id="ARBA00023040"/>
    </source>
</evidence>
<dbReference type="InterPro" id="IPR017978">
    <property type="entry name" value="GPCR_3_C"/>
</dbReference>
<dbReference type="Pfam" id="PF00003">
    <property type="entry name" value="7tm_3"/>
    <property type="match status" value="1"/>
</dbReference>
<dbReference type="InterPro" id="IPR011500">
    <property type="entry name" value="GPCR_3_9-Cys_dom"/>
</dbReference>
<feature type="transmembrane region" description="Helical" evidence="11">
    <location>
        <begin position="694"/>
        <end position="717"/>
    </location>
</feature>
<dbReference type="Pfam" id="PF07562">
    <property type="entry name" value="NCD3G"/>
    <property type="match status" value="1"/>
</dbReference>
<dbReference type="InterPro" id="IPR004073">
    <property type="entry name" value="GPCR_3_vmron_rcpt_2"/>
</dbReference>
<dbReference type="Gene3D" id="3.40.50.2300">
    <property type="match status" value="2"/>
</dbReference>
<dbReference type="InterPro" id="IPR028082">
    <property type="entry name" value="Peripla_BP_I"/>
</dbReference>
<name>A0ABM1KZ65_GEKJA</name>
<dbReference type="Pfam" id="PF01094">
    <property type="entry name" value="ANF_receptor"/>
    <property type="match status" value="1"/>
</dbReference>
<keyword evidence="9" id="KW-0325">Glycoprotein</keyword>
<keyword evidence="13" id="KW-1185">Reference proteome</keyword>
<dbReference type="PRINTS" id="PR00248">
    <property type="entry name" value="GPCRMGR"/>
</dbReference>
<feature type="transmembrane region" description="Helical" evidence="11">
    <location>
        <begin position="729"/>
        <end position="749"/>
    </location>
</feature>
<evidence type="ECO:0000256" key="1">
    <source>
        <dbReference type="ARBA" id="ARBA00004651"/>
    </source>
</evidence>
<reference evidence="14" key="1">
    <citation type="submission" date="2025-08" db="UniProtKB">
        <authorList>
            <consortium name="RefSeq"/>
        </authorList>
    </citation>
    <scope>IDENTIFICATION</scope>
</reference>
<evidence type="ECO:0000313" key="14">
    <source>
        <dbReference type="RefSeq" id="XP_015279002.1"/>
    </source>
</evidence>
<dbReference type="GeneID" id="107120745"/>